<evidence type="ECO:0000313" key="1">
    <source>
        <dbReference type="EMBL" id="GAA3734435.1"/>
    </source>
</evidence>
<accession>A0ABP7F9V9</accession>
<gene>
    <name evidence="1" type="ORF">GCM10022422_16680</name>
</gene>
<sequence>MLFVLVSSFCEMLHSCFRFNRKDAKSNARFAKIFYFSLPITIGMADNANFCCDENIYADFKIKSAESARENLKTKI</sequence>
<evidence type="ECO:0000313" key="2">
    <source>
        <dbReference type="Proteomes" id="UP001501367"/>
    </source>
</evidence>
<name>A0ABP7F9V9_9FLAO</name>
<comment type="caution">
    <text evidence="1">The sequence shown here is derived from an EMBL/GenBank/DDBJ whole genome shotgun (WGS) entry which is preliminary data.</text>
</comment>
<protein>
    <submittedName>
        <fullName evidence="1">Uncharacterized protein</fullName>
    </submittedName>
</protein>
<proteinExistence type="predicted"/>
<reference evidence="2" key="1">
    <citation type="journal article" date="2019" name="Int. J. Syst. Evol. Microbiol.">
        <title>The Global Catalogue of Microorganisms (GCM) 10K type strain sequencing project: providing services to taxonomists for standard genome sequencing and annotation.</title>
        <authorList>
            <consortium name="The Broad Institute Genomics Platform"/>
            <consortium name="The Broad Institute Genome Sequencing Center for Infectious Disease"/>
            <person name="Wu L."/>
            <person name="Ma J."/>
        </authorList>
    </citation>
    <scope>NUCLEOTIDE SEQUENCE [LARGE SCALE GENOMIC DNA]</scope>
    <source>
        <strain evidence="2">JCM 17336</strain>
    </source>
</reference>
<organism evidence="1 2">
    <name type="scientific">Flavobacterium ginsengisoli</name>
    <dbReference type="NCBI Taxonomy" id="871694"/>
    <lineage>
        <taxon>Bacteria</taxon>
        <taxon>Pseudomonadati</taxon>
        <taxon>Bacteroidota</taxon>
        <taxon>Flavobacteriia</taxon>
        <taxon>Flavobacteriales</taxon>
        <taxon>Flavobacteriaceae</taxon>
        <taxon>Flavobacterium</taxon>
    </lineage>
</organism>
<dbReference type="EMBL" id="BAABDT010000002">
    <property type="protein sequence ID" value="GAA3734435.1"/>
    <property type="molecule type" value="Genomic_DNA"/>
</dbReference>
<dbReference type="Proteomes" id="UP001501367">
    <property type="component" value="Unassembled WGS sequence"/>
</dbReference>
<keyword evidence="2" id="KW-1185">Reference proteome</keyword>